<dbReference type="EMBL" id="CP019606">
    <property type="protein sequence ID" value="AQP46795.1"/>
    <property type="molecule type" value="Genomic_DNA"/>
</dbReference>
<proteinExistence type="predicted"/>
<organism evidence="2 3">
    <name type="scientific">Tessaracoccus aquimaris</name>
    <dbReference type="NCBI Taxonomy" id="1332264"/>
    <lineage>
        <taxon>Bacteria</taxon>
        <taxon>Bacillati</taxon>
        <taxon>Actinomycetota</taxon>
        <taxon>Actinomycetes</taxon>
        <taxon>Propionibacteriales</taxon>
        <taxon>Propionibacteriaceae</taxon>
        <taxon>Tessaracoccus</taxon>
    </lineage>
</organism>
<dbReference type="RefSeq" id="WP_077685105.1">
    <property type="nucleotide sequence ID" value="NZ_CP019606.1"/>
</dbReference>
<keyword evidence="3" id="KW-1185">Reference proteome</keyword>
<feature type="compositionally biased region" description="Low complexity" evidence="1">
    <location>
        <begin position="41"/>
        <end position="50"/>
    </location>
</feature>
<name>A0A1Q2CL46_9ACTN</name>
<evidence type="ECO:0000313" key="2">
    <source>
        <dbReference type="EMBL" id="AQP46795.1"/>
    </source>
</evidence>
<dbReference type="OrthoDB" id="9792898at2"/>
<feature type="region of interest" description="Disordered" evidence="1">
    <location>
        <begin position="41"/>
        <end position="68"/>
    </location>
</feature>
<reference evidence="3" key="1">
    <citation type="submission" date="2017-02" db="EMBL/GenBank/DDBJ databases">
        <title>Tessaracoccus aquaemaris sp. nov., isolated from the intestine of a Korean rockfish, Sebastes schlegelii, in a marine aquaculture pond.</title>
        <authorList>
            <person name="Tak E.J."/>
            <person name="Bae J.-W."/>
        </authorList>
    </citation>
    <scope>NUCLEOTIDE SEQUENCE [LARGE SCALE GENOMIC DNA]</scope>
    <source>
        <strain evidence="3">NSG39</strain>
    </source>
</reference>
<sequence length="130" mass="13794">MIIYDLACTAGHRFEACLGSMFDPNPDCGCGASTSRVPSRLNLGGAANAGPGRDDMPTTWHGTGQGDPATLKAWHGAMTKRERLEERYPELAGDRRPILAHEGAFAGRPLRAGDDLVPTVAKAAFGKEES</sequence>
<protein>
    <submittedName>
        <fullName evidence="2">Transcriptional regulator</fullName>
    </submittedName>
</protein>
<dbReference type="STRING" id="1332264.BW730_03875"/>
<evidence type="ECO:0000313" key="3">
    <source>
        <dbReference type="Proteomes" id="UP000188145"/>
    </source>
</evidence>
<gene>
    <name evidence="2" type="ORF">BW730_03875</name>
</gene>
<accession>A0A1Q2CL46</accession>
<evidence type="ECO:0000256" key="1">
    <source>
        <dbReference type="SAM" id="MobiDB-lite"/>
    </source>
</evidence>
<dbReference type="Proteomes" id="UP000188145">
    <property type="component" value="Chromosome"/>
</dbReference>
<dbReference type="KEGG" id="tes:BW730_03875"/>
<dbReference type="AlphaFoldDB" id="A0A1Q2CL46"/>